<dbReference type="RefSeq" id="WP_154460087.1">
    <property type="nucleotide sequence ID" value="NZ_VUMM01000008.1"/>
</dbReference>
<reference evidence="2 3" key="1">
    <citation type="submission" date="2019-08" db="EMBL/GenBank/DDBJ databases">
        <title>In-depth cultivation of the pig gut microbiome towards novel bacterial diversity and tailored functional studies.</title>
        <authorList>
            <person name="Wylensek D."/>
            <person name="Hitch T.C.A."/>
            <person name="Clavel T."/>
        </authorList>
    </citation>
    <scope>NUCLEOTIDE SEQUENCE [LARGE SCALE GENOMIC DNA]</scope>
    <source>
        <strain evidence="2 3">LKV-178-WT-2G</strain>
    </source>
</reference>
<gene>
    <name evidence="2" type="ORF">FYJ50_05480</name>
</gene>
<keyword evidence="3" id="KW-1185">Reference proteome</keyword>
<evidence type="ECO:0000313" key="2">
    <source>
        <dbReference type="EMBL" id="MSS01552.1"/>
    </source>
</evidence>
<sequence length="177" mass="21296">MRTLIKILSIFGIVAILATILYIRGFFLPSYIQWKNINLSMDLNQDGIKEIYQLKNKQAIIQFENETYEFDREWFISDIKIDDIDQDGVKELLMLVWNRTNYGDYSPFWDTNDTLHFSQHLYVFTIQNDSIHSKWMSSSLRPNIKNWEIRNHELVLTDPDDETTIWKWIDFGFERTE</sequence>
<keyword evidence="1" id="KW-0812">Transmembrane</keyword>
<dbReference type="Proteomes" id="UP000470082">
    <property type="component" value="Unassembled WGS sequence"/>
</dbReference>
<feature type="transmembrane region" description="Helical" evidence="1">
    <location>
        <begin position="7"/>
        <end position="27"/>
    </location>
</feature>
<proteinExistence type="predicted"/>
<evidence type="ECO:0008006" key="4">
    <source>
        <dbReference type="Google" id="ProtNLM"/>
    </source>
</evidence>
<dbReference type="AlphaFoldDB" id="A0A7X2N349"/>
<evidence type="ECO:0000256" key="1">
    <source>
        <dbReference type="SAM" id="Phobius"/>
    </source>
</evidence>
<keyword evidence="1" id="KW-1133">Transmembrane helix</keyword>
<accession>A0A7X2N349</accession>
<keyword evidence="1" id="KW-0472">Membrane</keyword>
<protein>
    <recommendedName>
        <fullName evidence="4">VCBS repeat-containing protein</fullName>
    </recommendedName>
</protein>
<evidence type="ECO:0000313" key="3">
    <source>
        <dbReference type="Proteomes" id="UP000470082"/>
    </source>
</evidence>
<organism evidence="2 3">
    <name type="scientific">Floccifex porci</name>
    <dbReference type="NCBI Taxonomy" id="2606629"/>
    <lineage>
        <taxon>Bacteria</taxon>
        <taxon>Bacillati</taxon>
        <taxon>Bacillota</taxon>
        <taxon>Erysipelotrichia</taxon>
        <taxon>Erysipelotrichales</taxon>
        <taxon>Erysipelotrichaceae</taxon>
        <taxon>Floccifex</taxon>
    </lineage>
</organism>
<name>A0A7X2N349_9FIRM</name>
<comment type="caution">
    <text evidence="2">The sequence shown here is derived from an EMBL/GenBank/DDBJ whole genome shotgun (WGS) entry which is preliminary data.</text>
</comment>
<dbReference type="EMBL" id="VUMM01000008">
    <property type="protein sequence ID" value="MSS01552.1"/>
    <property type="molecule type" value="Genomic_DNA"/>
</dbReference>